<dbReference type="Pfam" id="PF22292">
    <property type="entry name" value="DUF6965"/>
    <property type="match status" value="1"/>
</dbReference>
<sequence length="75" mass="8668">MSTHDEELKELLEFFKTAKYPTIPFRLNKYIIVHNVDGVIAKSVSDIKGYNGSEKVLDSLFKHLREVKELCLKEA</sequence>
<gene>
    <name evidence="2" type="ORF">SAMN04487995_1765</name>
</gene>
<evidence type="ECO:0000313" key="2">
    <source>
        <dbReference type="EMBL" id="SEI69858.1"/>
    </source>
</evidence>
<dbReference type="RefSeq" id="WP_090334809.1">
    <property type="nucleotide sequence ID" value="NZ_FNXY01000003.1"/>
</dbReference>
<dbReference type="EMBL" id="FNXY01000003">
    <property type="protein sequence ID" value="SEI69858.1"/>
    <property type="molecule type" value="Genomic_DNA"/>
</dbReference>
<organism evidence="2 3">
    <name type="scientific">Dyadobacter koreensis</name>
    <dbReference type="NCBI Taxonomy" id="408657"/>
    <lineage>
        <taxon>Bacteria</taxon>
        <taxon>Pseudomonadati</taxon>
        <taxon>Bacteroidota</taxon>
        <taxon>Cytophagia</taxon>
        <taxon>Cytophagales</taxon>
        <taxon>Spirosomataceae</taxon>
        <taxon>Dyadobacter</taxon>
    </lineage>
</organism>
<feature type="domain" description="DUF6965" evidence="1">
    <location>
        <begin position="6"/>
        <end position="70"/>
    </location>
</feature>
<protein>
    <recommendedName>
        <fullName evidence="1">DUF6965 domain-containing protein</fullName>
    </recommendedName>
</protein>
<dbReference type="OrthoDB" id="1068350at2"/>
<proteinExistence type="predicted"/>
<dbReference type="InterPro" id="IPR054238">
    <property type="entry name" value="DUF6965"/>
</dbReference>
<name>A0A1H6SPK2_9BACT</name>
<evidence type="ECO:0000259" key="1">
    <source>
        <dbReference type="Pfam" id="PF22292"/>
    </source>
</evidence>
<dbReference type="STRING" id="408657.SAMN04487995_1765"/>
<reference evidence="2 3" key="1">
    <citation type="submission" date="2016-10" db="EMBL/GenBank/DDBJ databases">
        <authorList>
            <person name="de Groot N.N."/>
        </authorList>
    </citation>
    <scope>NUCLEOTIDE SEQUENCE [LARGE SCALE GENOMIC DNA]</scope>
    <source>
        <strain evidence="2 3">DSM 19938</strain>
    </source>
</reference>
<evidence type="ECO:0000313" key="3">
    <source>
        <dbReference type="Proteomes" id="UP000199532"/>
    </source>
</evidence>
<accession>A0A1H6SPK2</accession>
<dbReference type="Proteomes" id="UP000199532">
    <property type="component" value="Unassembled WGS sequence"/>
</dbReference>
<keyword evidence="3" id="KW-1185">Reference proteome</keyword>
<dbReference type="AlphaFoldDB" id="A0A1H6SPK2"/>